<organism evidence="1 2">
    <name type="scientific">Ambispora gerdemannii</name>
    <dbReference type="NCBI Taxonomy" id="144530"/>
    <lineage>
        <taxon>Eukaryota</taxon>
        <taxon>Fungi</taxon>
        <taxon>Fungi incertae sedis</taxon>
        <taxon>Mucoromycota</taxon>
        <taxon>Glomeromycotina</taxon>
        <taxon>Glomeromycetes</taxon>
        <taxon>Archaeosporales</taxon>
        <taxon>Ambisporaceae</taxon>
        <taxon>Ambispora</taxon>
    </lineage>
</organism>
<accession>A0A9N9HEY9</accession>
<feature type="non-terminal residue" evidence="1">
    <location>
        <position position="189"/>
    </location>
</feature>
<dbReference type="OrthoDB" id="2444094at2759"/>
<dbReference type="SUPFAM" id="SSF54001">
    <property type="entry name" value="Cysteine proteinases"/>
    <property type="match status" value="1"/>
</dbReference>
<gene>
    <name evidence="1" type="ORF">AGERDE_LOCUS12786</name>
</gene>
<dbReference type="AlphaFoldDB" id="A0A9N9HEY9"/>
<comment type="caution">
    <text evidence="1">The sequence shown here is derived from an EMBL/GenBank/DDBJ whole genome shotgun (WGS) entry which is preliminary data.</text>
</comment>
<dbReference type="Gene3D" id="3.90.1720.10">
    <property type="entry name" value="endopeptidase domain like (from Nostoc punctiforme)"/>
    <property type="match status" value="2"/>
</dbReference>
<sequence>KITPIEDKQEEVAKHFKKALNSDYPAAEIYNNCYITELLSLVQNYKNIEKSRVKLSPQANPDDYLKPYDIVKLDRKGGVYQHVAIYLGNKKVAHIPDPKSSVKIDKPELIKKHIDIAVKAGYGKDECNVLENNCEHFATMCVYGLGICHQKNLNTLNKITKGSEYLLQAIQESNQFFEELEKEQLQHST</sequence>
<protein>
    <submittedName>
        <fullName evidence="1">7044_t:CDS:1</fullName>
    </submittedName>
</protein>
<keyword evidence="2" id="KW-1185">Reference proteome</keyword>
<dbReference type="EMBL" id="CAJVPL010011302">
    <property type="protein sequence ID" value="CAG8683731.1"/>
    <property type="molecule type" value="Genomic_DNA"/>
</dbReference>
<evidence type="ECO:0000313" key="1">
    <source>
        <dbReference type="EMBL" id="CAG8683731.1"/>
    </source>
</evidence>
<name>A0A9N9HEY9_9GLOM</name>
<reference evidence="1" key="1">
    <citation type="submission" date="2021-06" db="EMBL/GenBank/DDBJ databases">
        <authorList>
            <person name="Kallberg Y."/>
            <person name="Tangrot J."/>
            <person name="Rosling A."/>
        </authorList>
    </citation>
    <scope>NUCLEOTIDE SEQUENCE</scope>
    <source>
        <strain evidence="1">MT106</strain>
    </source>
</reference>
<dbReference type="InterPro" id="IPR038765">
    <property type="entry name" value="Papain-like_cys_pep_sf"/>
</dbReference>
<proteinExistence type="predicted"/>
<evidence type="ECO:0000313" key="2">
    <source>
        <dbReference type="Proteomes" id="UP000789831"/>
    </source>
</evidence>
<dbReference type="Proteomes" id="UP000789831">
    <property type="component" value="Unassembled WGS sequence"/>
</dbReference>